<accession>A0A914PVV2</accession>
<dbReference type="InterPro" id="IPR003609">
    <property type="entry name" value="Pan_app"/>
</dbReference>
<protein>
    <submittedName>
        <fullName evidence="3">Apple domain-containing protein</fullName>
    </submittedName>
</protein>
<dbReference type="Gene3D" id="3.50.4.10">
    <property type="entry name" value="Hepatocyte Growth Factor"/>
    <property type="match status" value="1"/>
</dbReference>
<sequence>MLFKNLKSGEITEETLEMFIKSANIEPSERFHFEIEDCSPAHFNKDISGKNIKHIKGSLHDCCGFCKVTPKCKAYSWNDMDGGICWLKSDVGPVINKNDVFVGVLDKG</sequence>
<reference evidence="3" key="1">
    <citation type="submission" date="2022-11" db="UniProtKB">
        <authorList>
            <consortium name="WormBaseParasite"/>
        </authorList>
    </citation>
    <scope>IDENTIFICATION</scope>
</reference>
<organism evidence="2 3">
    <name type="scientific">Panagrolaimus davidi</name>
    <dbReference type="NCBI Taxonomy" id="227884"/>
    <lineage>
        <taxon>Eukaryota</taxon>
        <taxon>Metazoa</taxon>
        <taxon>Ecdysozoa</taxon>
        <taxon>Nematoda</taxon>
        <taxon>Chromadorea</taxon>
        <taxon>Rhabditida</taxon>
        <taxon>Tylenchina</taxon>
        <taxon>Panagrolaimomorpha</taxon>
        <taxon>Panagrolaimoidea</taxon>
        <taxon>Panagrolaimidae</taxon>
        <taxon>Panagrolaimus</taxon>
    </lineage>
</organism>
<evidence type="ECO:0000313" key="2">
    <source>
        <dbReference type="Proteomes" id="UP000887578"/>
    </source>
</evidence>
<keyword evidence="2" id="KW-1185">Reference proteome</keyword>
<evidence type="ECO:0000259" key="1">
    <source>
        <dbReference type="Pfam" id="PF14295"/>
    </source>
</evidence>
<dbReference type="WBParaSite" id="PDA_v2.g22898.t1">
    <property type="protein sequence ID" value="PDA_v2.g22898.t1"/>
    <property type="gene ID" value="PDA_v2.g22898"/>
</dbReference>
<name>A0A914PVV2_9BILA</name>
<proteinExistence type="predicted"/>
<feature type="domain" description="Apple" evidence="1">
    <location>
        <begin position="47"/>
        <end position="88"/>
    </location>
</feature>
<dbReference type="Proteomes" id="UP000887578">
    <property type="component" value="Unplaced"/>
</dbReference>
<dbReference type="Pfam" id="PF14295">
    <property type="entry name" value="PAN_4"/>
    <property type="match status" value="1"/>
</dbReference>
<evidence type="ECO:0000313" key="3">
    <source>
        <dbReference type="WBParaSite" id="PDA_v2.g22898.t1"/>
    </source>
</evidence>
<dbReference type="AlphaFoldDB" id="A0A914PVV2"/>